<evidence type="ECO:0000259" key="2">
    <source>
        <dbReference type="PROSITE" id="PS00028"/>
    </source>
</evidence>
<dbReference type="InterPro" id="IPR013087">
    <property type="entry name" value="Znf_C2H2_type"/>
</dbReference>
<sequence>MESCLFCKKPFSENGELWNHLTSGTCSGAQTAGSVQSSTALDAPFDDFGNTGTVPTYSDLAAESLLVKNDSKDSPDGSSNACKQFTQPPSPPDAPPNSVLLKSTSKEFDHVFRDPLMGNSSLLGMNGNSATSAHVTPRTNENKVVAGPSLPPATPPFPGPRVSAPADYARSLNSSAKKDFPCELASSQLGSEASATDSQHSKWKCTLCNIEFIDKAAMFNHVKSQEHEANIQVVKGAARDAPLNALPGSILQKSSVPTDFNLASKSLLVKNDSKDSLNGSFVASKYETSTTAKKDFLCEPASSQLGAEASATDSQHSKWKCTLCNIEFIDKAAMFNHVKSQEHEAKIQVVKGAAGDAPLSALPRRQSTSPGSLPKSELVETIRQVVLEELPALLRSELRRIFNAAFMEPSKEIVPSRSASSNSLPEVDADAQYILTQGISTKCSLCDCPITSAANMKIHVEGKKHKANLAKLENPRGVPHHP</sequence>
<protein>
    <recommendedName>
        <fullName evidence="2">C2H2-type domain-containing protein</fullName>
    </recommendedName>
</protein>
<dbReference type="GO" id="GO:0003676">
    <property type="term" value="F:nucleic acid binding"/>
    <property type="evidence" value="ECO:0007669"/>
    <property type="project" value="InterPro"/>
</dbReference>
<feature type="region of interest" description="Disordered" evidence="1">
    <location>
        <begin position="69"/>
        <end position="100"/>
    </location>
</feature>
<name>W6UIY4_ECHGR</name>
<dbReference type="GO" id="GO:0008270">
    <property type="term" value="F:zinc ion binding"/>
    <property type="evidence" value="ECO:0007669"/>
    <property type="project" value="InterPro"/>
</dbReference>
<feature type="domain" description="C2H2-type" evidence="2">
    <location>
        <begin position="321"/>
        <end position="343"/>
    </location>
</feature>
<dbReference type="RefSeq" id="XP_024352179.1">
    <property type="nucleotide sequence ID" value="XM_024493478.1"/>
</dbReference>
<dbReference type="Gene3D" id="3.30.160.60">
    <property type="entry name" value="Classic Zinc Finger"/>
    <property type="match status" value="2"/>
</dbReference>
<dbReference type="PROSITE" id="PS00028">
    <property type="entry name" value="ZINC_FINGER_C2H2_1"/>
    <property type="match status" value="2"/>
</dbReference>
<dbReference type="InterPro" id="IPR036236">
    <property type="entry name" value="Znf_C2H2_sf"/>
</dbReference>
<dbReference type="KEGG" id="egl:EGR_04229"/>
<dbReference type="SMART" id="SM00355">
    <property type="entry name" value="ZnF_C2H2"/>
    <property type="match status" value="4"/>
</dbReference>
<dbReference type="CTD" id="36339944"/>
<dbReference type="Proteomes" id="UP000019149">
    <property type="component" value="Unassembled WGS sequence"/>
</dbReference>
<dbReference type="AlphaFoldDB" id="W6UIY4"/>
<keyword evidence="4" id="KW-1185">Reference proteome</keyword>
<dbReference type="EMBL" id="APAU02000025">
    <property type="protein sequence ID" value="EUB60983.1"/>
    <property type="molecule type" value="Genomic_DNA"/>
</dbReference>
<dbReference type="GeneID" id="36339944"/>
<evidence type="ECO:0000313" key="3">
    <source>
        <dbReference type="EMBL" id="EUB60983.1"/>
    </source>
</evidence>
<accession>W6UIY4</accession>
<dbReference type="OMA" id="IDKAAMF"/>
<comment type="caution">
    <text evidence="3">The sequence shown here is derived from an EMBL/GenBank/DDBJ whole genome shotgun (WGS) entry which is preliminary data.</text>
</comment>
<dbReference type="SMART" id="SM00451">
    <property type="entry name" value="ZnF_U1"/>
    <property type="match status" value="3"/>
</dbReference>
<feature type="domain" description="C2H2-type" evidence="2">
    <location>
        <begin position="205"/>
        <end position="227"/>
    </location>
</feature>
<dbReference type="PANTHER" id="PTHR47487:SF8">
    <property type="entry name" value="OS08G0270900 PROTEIN"/>
    <property type="match status" value="1"/>
</dbReference>
<dbReference type="InterPro" id="IPR003604">
    <property type="entry name" value="Matrin/U1-like-C_Znf_C2H2"/>
</dbReference>
<gene>
    <name evidence="3" type="ORF">EGR_04229</name>
</gene>
<dbReference type="SUPFAM" id="SSF57667">
    <property type="entry name" value="beta-beta-alpha zinc fingers"/>
    <property type="match status" value="3"/>
</dbReference>
<reference evidence="3 4" key="1">
    <citation type="journal article" date="2013" name="Nat. Genet.">
        <title>The genome of the hydatid tapeworm Echinococcus granulosus.</title>
        <authorList>
            <person name="Zheng H."/>
            <person name="Zhang W."/>
            <person name="Zhang L."/>
            <person name="Zhang Z."/>
            <person name="Li J."/>
            <person name="Lu G."/>
            <person name="Zhu Y."/>
            <person name="Wang Y."/>
            <person name="Huang Y."/>
            <person name="Liu J."/>
            <person name="Kang H."/>
            <person name="Chen J."/>
            <person name="Wang L."/>
            <person name="Chen A."/>
            <person name="Yu S."/>
            <person name="Gao Z."/>
            <person name="Jin L."/>
            <person name="Gu W."/>
            <person name="Wang Z."/>
            <person name="Zhao L."/>
            <person name="Shi B."/>
            <person name="Wen H."/>
            <person name="Lin R."/>
            <person name="Jones M.K."/>
            <person name="Brejova B."/>
            <person name="Vinar T."/>
            <person name="Zhao G."/>
            <person name="McManus D.P."/>
            <person name="Chen Z."/>
            <person name="Zhou Y."/>
            <person name="Wang S."/>
        </authorList>
    </citation>
    <scope>NUCLEOTIDE SEQUENCE [LARGE SCALE GENOMIC DNA]</scope>
</reference>
<organism evidence="3 4">
    <name type="scientific">Echinococcus granulosus</name>
    <name type="common">Hydatid tapeworm</name>
    <dbReference type="NCBI Taxonomy" id="6210"/>
    <lineage>
        <taxon>Eukaryota</taxon>
        <taxon>Metazoa</taxon>
        <taxon>Spiralia</taxon>
        <taxon>Lophotrochozoa</taxon>
        <taxon>Platyhelminthes</taxon>
        <taxon>Cestoda</taxon>
        <taxon>Eucestoda</taxon>
        <taxon>Cyclophyllidea</taxon>
        <taxon>Taeniidae</taxon>
        <taxon>Echinococcus</taxon>
        <taxon>Echinococcus granulosus group</taxon>
    </lineage>
</organism>
<evidence type="ECO:0000256" key="1">
    <source>
        <dbReference type="SAM" id="MobiDB-lite"/>
    </source>
</evidence>
<dbReference type="OrthoDB" id="6284515at2759"/>
<evidence type="ECO:0000313" key="4">
    <source>
        <dbReference type="Proteomes" id="UP000019149"/>
    </source>
</evidence>
<feature type="compositionally biased region" description="Polar residues" evidence="1">
    <location>
        <begin position="76"/>
        <end position="87"/>
    </location>
</feature>
<proteinExistence type="predicted"/>
<dbReference type="PANTHER" id="PTHR47487">
    <property type="entry name" value="OS06G0651300 PROTEIN-RELATED"/>
    <property type="match status" value="1"/>
</dbReference>
<dbReference type="Pfam" id="PF12874">
    <property type="entry name" value="zf-met"/>
    <property type="match status" value="3"/>
</dbReference>